<dbReference type="Proteomes" id="UP001189429">
    <property type="component" value="Unassembled WGS sequence"/>
</dbReference>
<evidence type="ECO:0000256" key="3">
    <source>
        <dbReference type="RuleBase" id="RU366061"/>
    </source>
</evidence>
<gene>
    <name evidence="6" type="ORF">PCOR1329_LOCUS24181</name>
</gene>
<keyword evidence="2 3" id="KW-0408">Iron</keyword>
<comment type="similarity">
    <text evidence="3">Belongs to the ROX family.</text>
</comment>
<evidence type="ECO:0000313" key="6">
    <source>
        <dbReference type="EMBL" id="CAK0823490.1"/>
    </source>
</evidence>
<dbReference type="CDD" id="cd02208">
    <property type="entry name" value="cupin_RmlC-like"/>
    <property type="match status" value="1"/>
</dbReference>
<keyword evidence="3" id="KW-0804">Transcription</keyword>
<keyword evidence="1 3" id="KW-0479">Metal-binding</keyword>
<evidence type="ECO:0000256" key="2">
    <source>
        <dbReference type="ARBA" id="ARBA00023004"/>
    </source>
</evidence>
<keyword evidence="3" id="KW-0805">Transcription regulation</keyword>
<protein>
    <recommendedName>
        <fullName evidence="3">Bifunctional lysine-specific demethylase and histidyl-hydroxylase</fullName>
        <ecNumber evidence="3">1.14.11.-</ecNumber>
    </recommendedName>
</protein>
<reference evidence="6" key="1">
    <citation type="submission" date="2023-10" db="EMBL/GenBank/DDBJ databases">
        <authorList>
            <person name="Chen Y."/>
            <person name="Shah S."/>
            <person name="Dougan E. K."/>
            <person name="Thang M."/>
            <person name="Chan C."/>
        </authorList>
    </citation>
    <scope>NUCLEOTIDE SEQUENCE [LARGE SCALE GENOMIC DNA]</scope>
</reference>
<dbReference type="PANTHER" id="PTHR13096:SF8">
    <property type="entry name" value="RIBOSOMAL OXYGENASE 1"/>
    <property type="match status" value="1"/>
</dbReference>
<keyword evidence="3" id="KW-0223">Dioxygenase</keyword>
<dbReference type="EC" id="1.14.11.-" evidence="3"/>
<sequence>QAGSSWPSLVRGSRIPDLPRRVSPTEANGGTARRAPWPRRGAPAPLGGPMARRRRRRRWPRWSGQPGAALCALAVALGMRLRAELAAAALTCLPRRAARGAWPVARGARPHSRRAAAAAAAGCRGRPRATSAIRWLMSEDDASFLGGCFGARWRLRRWACPRVAFGVGCCLGLLSELGLPSGGGPQPTGGSGQTPSPSRFKSAMMLRTLASGSEQVVDQAEVADFVRQRRLETPEDLTLRGDGWTFIVNLVNSATPEMQGLHHALWAGFGLGGGFNAYLTPPGAQGLAPHVDKHDVFVLQQSGQKEWHLLDEATWSERHTVTLTAGDVLYLPAGVPHYARSAGGEPSLHLSAGVHRSHLSAAGILAAWLELGDGAVPALTPKVADDIAFWTRRLAARGGPWGGAGQLLASPLS</sequence>
<dbReference type="EMBL" id="CAUYUJ010008291">
    <property type="protein sequence ID" value="CAK0823490.1"/>
    <property type="molecule type" value="Genomic_DNA"/>
</dbReference>
<dbReference type="Pfam" id="PF08007">
    <property type="entry name" value="JmjC_2"/>
    <property type="match status" value="2"/>
</dbReference>
<feature type="domain" description="JmjC" evidence="5">
    <location>
        <begin position="318"/>
        <end position="358"/>
    </location>
</feature>
<dbReference type="SUPFAM" id="SSF51197">
    <property type="entry name" value="Clavaminate synthase-like"/>
    <property type="match status" value="1"/>
</dbReference>
<keyword evidence="3" id="KW-0560">Oxidoreductase</keyword>
<evidence type="ECO:0000256" key="4">
    <source>
        <dbReference type="SAM" id="MobiDB-lite"/>
    </source>
</evidence>
<comment type="cofactor">
    <cofactor evidence="3">
        <name>Fe(2+)</name>
        <dbReference type="ChEBI" id="CHEBI:29033"/>
    </cofactor>
    <text evidence="3">Binds 1 Fe(2+) ion per subunit.</text>
</comment>
<feature type="compositionally biased region" description="Low complexity" evidence="4">
    <location>
        <begin position="29"/>
        <end position="50"/>
    </location>
</feature>
<dbReference type="PANTHER" id="PTHR13096">
    <property type="entry name" value="MINA53 MYC INDUCED NUCLEAR ANTIGEN"/>
    <property type="match status" value="1"/>
</dbReference>
<evidence type="ECO:0000313" key="7">
    <source>
        <dbReference type="Proteomes" id="UP001189429"/>
    </source>
</evidence>
<feature type="non-terminal residue" evidence="6">
    <location>
        <position position="1"/>
    </location>
</feature>
<proteinExistence type="inferred from homology"/>
<feature type="domain" description="JmjC" evidence="5">
    <location>
        <begin position="275"/>
        <end position="314"/>
    </location>
</feature>
<dbReference type="Gene3D" id="2.60.120.650">
    <property type="entry name" value="Cupin"/>
    <property type="match status" value="1"/>
</dbReference>
<keyword evidence="3" id="KW-0539">Nucleus</keyword>
<dbReference type="InterPro" id="IPR003347">
    <property type="entry name" value="JmjC_dom"/>
</dbReference>
<comment type="function">
    <text evidence="3">Oxygenase that can act as both a histone lysine demethylase and a ribosomal histidine hydroxylase.</text>
</comment>
<organism evidence="6 7">
    <name type="scientific">Prorocentrum cordatum</name>
    <dbReference type="NCBI Taxonomy" id="2364126"/>
    <lineage>
        <taxon>Eukaryota</taxon>
        <taxon>Sar</taxon>
        <taxon>Alveolata</taxon>
        <taxon>Dinophyceae</taxon>
        <taxon>Prorocentrales</taxon>
        <taxon>Prorocentraceae</taxon>
        <taxon>Prorocentrum</taxon>
    </lineage>
</organism>
<evidence type="ECO:0000259" key="5">
    <source>
        <dbReference type="Pfam" id="PF08007"/>
    </source>
</evidence>
<name>A0ABN9RYC9_9DINO</name>
<feature type="region of interest" description="Disordered" evidence="4">
    <location>
        <begin position="1"/>
        <end position="59"/>
    </location>
</feature>
<comment type="subcellular location">
    <subcellularLocation>
        <location evidence="3">Nucleus</location>
    </subcellularLocation>
</comment>
<evidence type="ECO:0000256" key="1">
    <source>
        <dbReference type="ARBA" id="ARBA00022723"/>
    </source>
</evidence>
<comment type="caution">
    <text evidence="6">The sequence shown here is derived from an EMBL/GenBank/DDBJ whole genome shotgun (WGS) entry which is preliminary data.</text>
</comment>
<accession>A0ABN9RYC9</accession>
<keyword evidence="7" id="KW-1185">Reference proteome</keyword>
<dbReference type="InterPro" id="IPR039994">
    <property type="entry name" value="NO66-like"/>
</dbReference>